<accession>A0ABT7X8V7</accession>
<dbReference type="InterPro" id="IPR006860">
    <property type="entry name" value="FecR"/>
</dbReference>
<keyword evidence="1" id="KW-0472">Membrane</keyword>
<feature type="domain" description="FecR protein" evidence="2">
    <location>
        <begin position="132"/>
        <end position="226"/>
    </location>
</feature>
<keyword evidence="5" id="KW-1185">Reference proteome</keyword>
<dbReference type="Gene3D" id="3.55.50.30">
    <property type="match status" value="1"/>
</dbReference>
<dbReference type="EMBL" id="JAUEII010000039">
    <property type="protein sequence ID" value="MDN0050514.1"/>
    <property type="molecule type" value="Genomic_DNA"/>
</dbReference>
<dbReference type="Proteomes" id="UP001167871">
    <property type="component" value="Unassembled WGS sequence"/>
</dbReference>
<feature type="transmembrane region" description="Helical" evidence="1">
    <location>
        <begin position="98"/>
        <end position="118"/>
    </location>
</feature>
<keyword evidence="1" id="KW-1133">Transmembrane helix</keyword>
<evidence type="ECO:0000313" key="5">
    <source>
        <dbReference type="Proteomes" id="UP001167871"/>
    </source>
</evidence>
<dbReference type="PIRSF" id="PIRSF018266">
    <property type="entry name" value="FecR"/>
    <property type="match status" value="1"/>
</dbReference>
<keyword evidence="1" id="KW-0812">Transmembrane</keyword>
<dbReference type="InterPro" id="IPR032508">
    <property type="entry name" value="FecR_C"/>
</dbReference>
<feature type="domain" description="Protein FecR C-terminal" evidence="3">
    <location>
        <begin position="272"/>
        <end position="340"/>
    </location>
</feature>
<dbReference type="PANTHER" id="PTHR30273">
    <property type="entry name" value="PERIPLASMIC SIGNAL SENSOR AND SIGMA FACTOR ACTIVATOR FECR-RELATED"/>
    <property type="match status" value="1"/>
</dbReference>
<dbReference type="InterPro" id="IPR012373">
    <property type="entry name" value="Ferrdict_sens_TM"/>
</dbReference>
<sequence>MERKEIHKEEIDNLISMYLTGNIDSQSLKTLTAWSRESAENNLYVRNRIELWFSSGVAGSTTSFDKEKAFERFKARVEKATIAEEQKQRFTKSRSLKIFYRVAAAILIILLPLAGYWGGMETVKNGFSDIVVEAPMGARTKLYLPDGTLVWLNADSKITYSQGFGVENRNLALEGEGYFEVKKNEKVPFEIRTKELDLTVLGTKFNFRNYADDEEVVVNLLEGKVKLKNELIASDDIYMCPNEKAVLSKETGVIVKSKMNASNSNLWTKDELYFDELLLEDIAKQLSRSFNVKIEVADSLRYQRFYGSFKIVGNSIEKILETISSTNRMKYKYENNRYIVY</sequence>
<dbReference type="Pfam" id="PF04773">
    <property type="entry name" value="FecR"/>
    <property type="match status" value="1"/>
</dbReference>
<comment type="caution">
    <text evidence="4">The sequence shown here is derived from an EMBL/GenBank/DDBJ whole genome shotgun (WGS) entry which is preliminary data.</text>
</comment>
<dbReference type="RefSeq" id="WP_301934985.1">
    <property type="nucleotide sequence ID" value="NZ_JAUEII010000039.1"/>
</dbReference>
<reference evidence="4" key="1">
    <citation type="submission" date="2023-06" db="EMBL/GenBank/DDBJ databases">
        <authorList>
            <person name="Zeman M."/>
            <person name="Kubasova T."/>
            <person name="Jahodarova E."/>
            <person name="Nykrynova M."/>
            <person name="Rychlik I."/>
        </authorList>
    </citation>
    <scope>NUCLEOTIDE SEQUENCE</scope>
    <source>
        <strain evidence="4">84_SSukc20</strain>
    </source>
</reference>
<name>A0ABT7X8V7_9BACE</name>
<gene>
    <name evidence="4" type="ORF">QVO10_14220</name>
</gene>
<proteinExistence type="predicted"/>
<organism evidence="4 5">
    <name type="scientific">Bacteroides gallinaceum</name>
    <dbReference type="NCBI Taxonomy" id="1462571"/>
    <lineage>
        <taxon>Bacteria</taxon>
        <taxon>Pseudomonadati</taxon>
        <taxon>Bacteroidota</taxon>
        <taxon>Bacteroidia</taxon>
        <taxon>Bacteroidales</taxon>
        <taxon>Bacteroidaceae</taxon>
        <taxon>Bacteroides</taxon>
    </lineage>
</organism>
<dbReference type="PANTHER" id="PTHR30273:SF2">
    <property type="entry name" value="PROTEIN FECR"/>
    <property type="match status" value="1"/>
</dbReference>
<protein>
    <submittedName>
        <fullName evidence="4">FecR family protein</fullName>
    </submittedName>
</protein>
<evidence type="ECO:0000259" key="2">
    <source>
        <dbReference type="Pfam" id="PF04773"/>
    </source>
</evidence>
<evidence type="ECO:0000259" key="3">
    <source>
        <dbReference type="Pfam" id="PF16344"/>
    </source>
</evidence>
<reference evidence="4" key="2">
    <citation type="submission" date="2024-05" db="EMBL/GenBank/DDBJ databases">
        <title>Identification and characterization of horizontal gene transfer across gut microbiota members of farm animals based on homology search.</title>
        <authorList>
            <person name="Schwarzerova J."/>
            <person name="Nykrynova M."/>
            <person name="Jureckova K."/>
            <person name="Cejkova D."/>
            <person name="Rychlik I."/>
        </authorList>
    </citation>
    <scope>NUCLEOTIDE SEQUENCE</scope>
    <source>
        <strain evidence="4">84_SSukc20</strain>
    </source>
</reference>
<dbReference type="Gene3D" id="2.60.120.1440">
    <property type="match status" value="1"/>
</dbReference>
<evidence type="ECO:0000256" key="1">
    <source>
        <dbReference type="SAM" id="Phobius"/>
    </source>
</evidence>
<dbReference type="Pfam" id="PF16344">
    <property type="entry name" value="FecR_C"/>
    <property type="match status" value="1"/>
</dbReference>
<evidence type="ECO:0000313" key="4">
    <source>
        <dbReference type="EMBL" id="MDN0050514.1"/>
    </source>
</evidence>